<gene>
    <name evidence="2" type="ORF">EXIGLDRAFT_373293</name>
</gene>
<dbReference type="GO" id="GO:0005884">
    <property type="term" value="C:actin filament"/>
    <property type="evidence" value="ECO:0007669"/>
    <property type="project" value="TreeGrafter"/>
</dbReference>
<feature type="compositionally biased region" description="Pro residues" evidence="1">
    <location>
        <begin position="334"/>
        <end position="345"/>
    </location>
</feature>
<name>A0A165PXM1_EXIGL</name>
<feature type="compositionally biased region" description="Basic and acidic residues" evidence="1">
    <location>
        <begin position="703"/>
        <end position="723"/>
    </location>
</feature>
<dbReference type="EMBL" id="KV425886">
    <property type="protein sequence ID" value="KZW02801.1"/>
    <property type="molecule type" value="Genomic_DNA"/>
</dbReference>
<feature type="compositionally biased region" description="Polar residues" evidence="1">
    <location>
        <begin position="633"/>
        <end position="643"/>
    </location>
</feature>
<feature type="region of interest" description="Disordered" evidence="1">
    <location>
        <begin position="269"/>
        <end position="528"/>
    </location>
</feature>
<dbReference type="InterPro" id="IPR051412">
    <property type="entry name" value="Formin_Homology_Diaphanous_sf"/>
</dbReference>
<feature type="compositionally biased region" description="Polar residues" evidence="1">
    <location>
        <begin position="772"/>
        <end position="783"/>
    </location>
</feature>
<feature type="compositionally biased region" description="Pro residues" evidence="1">
    <location>
        <begin position="582"/>
        <end position="593"/>
    </location>
</feature>
<feature type="compositionally biased region" description="Pro residues" evidence="1">
    <location>
        <begin position="357"/>
        <end position="385"/>
    </location>
</feature>
<dbReference type="GO" id="GO:0030041">
    <property type="term" value="P:actin filament polymerization"/>
    <property type="evidence" value="ECO:0007669"/>
    <property type="project" value="TreeGrafter"/>
</dbReference>
<dbReference type="InParanoid" id="A0A165PXM1"/>
<reference evidence="2 3" key="1">
    <citation type="journal article" date="2016" name="Mol. Biol. Evol.">
        <title>Comparative Genomics of Early-Diverging Mushroom-Forming Fungi Provides Insights into the Origins of Lignocellulose Decay Capabilities.</title>
        <authorList>
            <person name="Nagy L.G."/>
            <person name="Riley R."/>
            <person name="Tritt A."/>
            <person name="Adam C."/>
            <person name="Daum C."/>
            <person name="Floudas D."/>
            <person name="Sun H."/>
            <person name="Yadav J.S."/>
            <person name="Pangilinan J."/>
            <person name="Larsson K.H."/>
            <person name="Matsuura K."/>
            <person name="Barry K."/>
            <person name="Labutti K."/>
            <person name="Kuo R."/>
            <person name="Ohm R.A."/>
            <person name="Bhattacharya S.S."/>
            <person name="Shirouzu T."/>
            <person name="Yoshinaga Y."/>
            <person name="Martin F.M."/>
            <person name="Grigoriev I.V."/>
            <person name="Hibbett D.S."/>
        </authorList>
    </citation>
    <scope>NUCLEOTIDE SEQUENCE [LARGE SCALE GENOMIC DNA]</scope>
    <source>
        <strain evidence="2 3">HHB12029</strain>
    </source>
</reference>
<feature type="compositionally biased region" description="Polar residues" evidence="1">
    <location>
        <begin position="737"/>
        <end position="752"/>
    </location>
</feature>
<proteinExistence type="predicted"/>
<dbReference type="OrthoDB" id="2450055at2759"/>
<feature type="region of interest" description="Disordered" evidence="1">
    <location>
        <begin position="541"/>
        <end position="843"/>
    </location>
</feature>
<feature type="compositionally biased region" description="Low complexity" evidence="1">
    <location>
        <begin position="784"/>
        <end position="795"/>
    </location>
</feature>
<feature type="compositionally biased region" description="Low complexity" evidence="1">
    <location>
        <begin position="287"/>
        <end position="314"/>
    </location>
</feature>
<feature type="compositionally biased region" description="Basic and acidic residues" evidence="1">
    <location>
        <begin position="505"/>
        <end position="519"/>
    </location>
</feature>
<feature type="compositionally biased region" description="Low complexity" evidence="1">
    <location>
        <begin position="386"/>
        <end position="401"/>
    </location>
</feature>
<dbReference type="PANTHER" id="PTHR45691:SF18">
    <property type="entry name" value="FH2 DOMAIN-CONTAINING 1"/>
    <property type="match status" value="1"/>
</dbReference>
<dbReference type="AlphaFoldDB" id="A0A165PXM1"/>
<accession>A0A165PXM1</accession>
<feature type="region of interest" description="Disordered" evidence="1">
    <location>
        <begin position="228"/>
        <end position="247"/>
    </location>
</feature>
<feature type="region of interest" description="Disordered" evidence="1">
    <location>
        <begin position="894"/>
        <end position="917"/>
    </location>
</feature>
<organism evidence="2 3">
    <name type="scientific">Exidia glandulosa HHB12029</name>
    <dbReference type="NCBI Taxonomy" id="1314781"/>
    <lineage>
        <taxon>Eukaryota</taxon>
        <taxon>Fungi</taxon>
        <taxon>Dikarya</taxon>
        <taxon>Basidiomycota</taxon>
        <taxon>Agaricomycotina</taxon>
        <taxon>Agaricomycetes</taxon>
        <taxon>Auriculariales</taxon>
        <taxon>Exidiaceae</taxon>
        <taxon>Exidia</taxon>
    </lineage>
</organism>
<evidence type="ECO:0000256" key="1">
    <source>
        <dbReference type="SAM" id="MobiDB-lite"/>
    </source>
</evidence>
<feature type="region of interest" description="Disordered" evidence="1">
    <location>
        <begin position="860"/>
        <end position="880"/>
    </location>
</feature>
<evidence type="ECO:0000313" key="2">
    <source>
        <dbReference type="EMBL" id="KZW02801.1"/>
    </source>
</evidence>
<feature type="compositionally biased region" description="Pro residues" evidence="1">
    <location>
        <begin position="402"/>
        <end position="411"/>
    </location>
</feature>
<feature type="compositionally biased region" description="Low complexity" evidence="1">
    <location>
        <begin position="760"/>
        <end position="771"/>
    </location>
</feature>
<feature type="compositionally biased region" description="Pro residues" evidence="1">
    <location>
        <begin position="315"/>
        <end position="325"/>
    </location>
</feature>
<dbReference type="Proteomes" id="UP000077266">
    <property type="component" value="Unassembled WGS sequence"/>
</dbReference>
<sequence length="917" mass="97660">MAAVSSAGQLQLIERAEVHKSCKALELVANLFNDYCQAANAAAQLQKKLAKALKDAATCKATSEPPFNALNAAALIFDTLSDIDNKFGRVLDKECDSLSNDLRKWFKKLAKEEKAHDDRIQAVNNKIKAAGQAYEKKSKKKAVDAVDEHTKYMNLLTVVGPEMAQDKQNHASFVTHRHNAAVCGVAASLARAADAEWQRSCEGVRRFSPNIGAVGEWRAYCEGEWSGPIPADLPNPDGDEPLPIDRRSVVPQDTGAAAFAHVTAALQTNVARQDSQPESPVNARAESSANTTTTRDSSTSASAPAPRLPSYGSYQPPPPPPPPQLPASFEQQAPPFPKPQTPEPVPLTRAATFADSLPPPATTRPAPSPATAPSSPAAPAPPTPSSKPATTTTATAKTSPMTLPPPAPSVPLPASAPTTPNEFTATPVLTPAATEEARSPRTPFDSPEKGKMSASGVGLGLGAPQDFKKPLNRTLSPPPAFGSHASDRTLLDSPAPPKAMSPPPRRADYMEDRERERKLSSPTTTTRVQTQMTGIGAGVHQIQQHPTGGNVGAGGVNRRTSVDSTASGSIVAAMRDRYAERGPPPVPASPPPRDLPRLSHSVNDMATRWNPIDSPAPRRPGVNTAAGLERETFPNSISESPQNERGGARPQSIYAQQMQLSQSQAAYDRYPAAAPGPDWENSRERRRQHLQQELQALDTEEELRDRERELERRAAELQQERQRLATMRGGPPDDSGYRSSSRANSYQAQQPQAGYMRPPSSSGSAYGGASSQRSVSPQPGAQLTSYPSYTSSASSNGGLAAPPRNAGHAPNCGCYECSGKHYSNPPSPAKGAPMPLPTLNQTTGKKAGWMRRLSMPVVGGAFSDSKKTPTGPPLTGAATMVLPSPDERVAKRSFDKDGVGSFGHRRDNYAAANSMRR</sequence>
<dbReference type="STRING" id="1314781.A0A165PXM1"/>
<dbReference type="PANTHER" id="PTHR45691">
    <property type="entry name" value="PROTEIN DIAPHANOUS"/>
    <property type="match status" value="1"/>
</dbReference>
<feature type="compositionally biased region" description="Pro residues" evidence="1">
    <location>
        <begin position="494"/>
        <end position="504"/>
    </location>
</feature>
<keyword evidence="3" id="KW-1185">Reference proteome</keyword>
<feature type="compositionally biased region" description="Basic and acidic residues" evidence="1">
    <location>
        <begin position="894"/>
        <end position="908"/>
    </location>
</feature>
<evidence type="ECO:0008006" key="4">
    <source>
        <dbReference type="Google" id="ProtNLM"/>
    </source>
</evidence>
<evidence type="ECO:0000313" key="3">
    <source>
        <dbReference type="Proteomes" id="UP000077266"/>
    </source>
</evidence>
<feature type="compositionally biased region" description="Low complexity" evidence="1">
    <location>
        <begin position="655"/>
        <end position="666"/>
    </location>
</feature>
<feature type="compositionally biased region" description="Polar residues" evidence="1">
    <location>
        <begin position="269"/>
        <end position="279"/>
    </location>
</feature>
<protein>
    <recommendedName>
        <fullName evidence="4">IMD domain-containing protein</fullName>
    </recommendedName>
</protein>